<dbReference type="Gene3D" id="3.90.960.10">
    <property type="entry name" value="YbaK/aminoacyl-tRNA synthetase-associated domain"/>
    <property type="match status" value="1"/>
</dbReference>
<dbReference type="AlphaFoldDB" id="A0A6L7GBN3"/>
<dbReference type="PIRSF" id="PIRSF006181">
    <property type="entry name" value="EbsC_YbaK"/>
    <property type="match status" value="1"/>
</dbReference>
<dbReference type="NCBIfam" id="TIGR00011">
    <property type="entry name" value="YbaK_EbsC"/>
    <property type="match status" value="1"/>
</dbReference>
<feature type="domain" description="YbaK/aminoacyl-tRNA synthetase-associated" evidence="5">
    <location>
        <begin position="34"/>
        <end position="146"/>
    </location>
</feature>
<keyword evidence="2 4" id="KW-0648">Protein biosynthesis</keyword>
<dbReference type="PANTHER" id="PTHR30411:SF0">
    <property type="entry name" value="CYS-TRNA(PRO)_CYS-TRNA(CYS) DEACYLASE YBAK"/>
    <property type="match status" value="1"/>
</dbReference>
<keyword evidence="7" id="KW-1185">Reference proteome</keyword>
<dbReference type="EC" id="4.2.-.-" evidence="4"/>
<dbReference type="Proteomes" id="UP000477911">
    <property type="component" value="Unassembled WGS sequence"/>
</dbReference>
<evidence type="ECO:0000259" key="5">
    <source>
        <dbReference type="Pfam" id="PF04073"/>
    </source>
</evidence>
<evidence type="ECO:0000313" key="7">
    <source>
        <dbReference type="Proteomes" id="UP000477911"/>
    </source>
</evidence>
<name>A0A6L7GBN3_9RHOB</name>
<dbReference type="PANTHER" id="PTHR30411">
    <property type="entry name" value="CYTOPLASMIC PROTEIN"/>
    <property type="match status" value="1"/>
</dbReference>
<dbReference type="GO" id="GO:0006412">
    <property type="term" value="P:translation"/>
    <property type="evidence" value="ECO:0007669"/>
    <property type="project" value="UniProtKB-KW"/>
</dbReference>
<accession>A0A6L7GBN3</accession>
<dbReference type="CDD" id="cd00002">
    <property type="entry name" value="YbaK_deacylase"/>
    <property type="match status" value="1"/>
</dbReference>
<dbReference type="RefSeq" id="WP_160896802.1">
    <property type="nucleotide sequence ID" value="NZ_WUMU01000033.1"/>
</dbReference>
<keyword evidence="3 4" id="KW-0456">Lyase</keyword>
<dbReference type="SUPFAM" id="SSF55826">
    <property type="entry name" value="YbaK/ProRS associated domain"/>
    <property type="match status" value="1"/>
</dbReference>
<dbReference type="InterPro" id="IPR004369">
    <property type="entry name" value="Prolyl-tRNA_editing_YbaK/EbsC"/>
</dbReference>
<reference evidence="6 7" key="1">
    <citation type="submission" date="2019-12" db="EMBL/GenBank/DDBJ databases">
        <authorList>
            <person name="Li M."/>
        </authorList>
    </citation>
    <scope>NUCLEOTIDE SEQUENCE [LARGE SCALE GENOMIC DNA]</scope>
    <source>
        <strain evidence="6 7">GBMRC 2024</strain>
    </source>
</reference>
<comment type="caution">
    <text evidence="6">The sequence shown here is derived from an EMBL/GenBank/DDBJ whole genome shotgun (WGS) entry which is preliminary data.</text>
</comment>
<gene>
    <name evidence="6" type="primary">ybaK</name>
    <name evidence="6" type="ORF">GR170_22855</name>
</gene>
<dbReference type="EMBL" id="WUMU01000033">
    <property type="protein sequence ID" value="MXN20680.1"/>
    <property type="molecule type" value="Genomic_DNA"/>
</dbReference>
<evidence type="ECO:0000256" key="3">
    <source>
        <dbReference type="ARBA" id="ARBA00023239"/>
    </source>
</evidence>
<evidence type="ECO:0000256" key="4">
    <source>
        <dbReference type="PIRNR" id="PIRNR006181"/>
    </source>
</evidence>
<sequence>MASSTTPATKRLTAAGVAFGLHEYGYESGHHIGEHAAAAIGADPVRVFKTLMLEVDGKPGCVVIPVALSVKLKQAAAALGGKSAQMMDPAKAERLTGFHVGGISPFGQKKRVPVVFDSSLRAHAQVILNGGRRGLMVELAPEDAIRVLQATLADLTG</sequence>
<dbReference type="InterPro" id="IPR007214">
    <property type="entry name" value="YbaK/aa-tRNA-synth-assoc-dom"/>
</dbReference>
<protein>
    <recommendedName>
        <fullName evidence="4">Cys-tRNA(Pro)/Cys-tRNA(Cys) deacylase</fullName>
        <ecNumber evidence="4">4.2.-.-</ecNumber>
    </recommendedName>
</protein>
<dbReference type="GO" id="GO:0016829">
    <property type="term" value="F:lyase activity"/>
    <property type="evidence" value="ECO:0007669"/>
    <property type="project" value="UniProtKB-KW"/>
</dbReference>
<evidence type="ECO:0000256" key="2">
    <source>
        <dbReference type="ARBA" id="ARBA00022917"/>
    </source>
</evidence>
<evidence type="ECO:0000313" key="6">
    <source>
        <dbReference type="EMBL" id="MXN20680.1"/>
    </source>
</evidence>
<comment type="similarity">
    <text evidence="1 4">Belongs to the prolyl-tRNA editing family. YbaK/EbsC subfamily.</text>
</comment>
<dbReference type="InterPro" id="IPR036754">
    <property type="entry name" value="YbaK/aa-tRNA-synt-asso_dom_sf"/>
</dbReference>
<organism evidence="6 7">
    <name type="scientific">Pseudooceanicola albus</name>
    <dbReference type="NCBI Taxonomy" id="2692189"/>
    <lineage>
        <taxon>Bacteria</taxon>
        <taxon>Pseudomonadati</taxon>
        <taxon>Pseudomonadota</taxon>
        <taxon>Alphaproteobacteria</taxon>
        <taxon>Rhodobacterales</taxon>
        <taxon>Paracoccaceae</taxon>
        <taxon>Pseudooceanicola</taxon>
    </lineage>
</organism>
<dbReference type="Pfam" id="PF04073">
    <property type="entry name" value="tRNA_edit"/>
    <property type="match status" value="1"/>
</dbReference>
<proteinExistence type="inferred from homology"/>
<evidence type="ECO:0000256" key="1">
    <source>
        <dbReference type="ARBA" id="ARBA00009798"/>
    </source>
</evidence>
<dbReference type="GO" id="GO:0002161">
    <property type="term" value="F:aminoacyl-tRNA deacylase activity"/>
    <property type="evidence" value="ECO:0007669"/>
    <property type="project" value="InterPro"/>
</dbReference>